<proteinExistence type="inferred from homology"/>
<dbReference type="PANTHER" id="PTHR43792">
    <property type="entry name" value="GNAT FAMILY, PUTATIVE (AFU_ORTHOLOGUE AFUA_3G00765)-RELATED-RELATED"/>
    <property type="match status" value="1"/>
</dbReference>
<dbReference type="PANTHER" id="PTHR43792:SF8">
    <property type="entry name" value="[RIBOSOMAL PROTEIN US5]-ALANINE N-ACETYLTRANSFERASE"/>
    <property type="match status" value="1"/>
</dbReference>
<dbReference type="GO" id="GO:0016747">
    <property type="term" value="F:acyltransferase activity, transferring groups other than amino-acyl groups"/>
    <property type="evidence" value="ECO:0007669"/>
    <property type="project" value="InterPro"/>
</dbReference>
<comment type="caution">
    <text evidence="5">The sequence shown here is derived from an EMBL/GenBank/DDBJ whole genome shotgun (WGS) entry which is preliminary data.</text>
</comment>
<dbReference type="EMBL" id="JANBVO010000027">
    <property type="protein sequence ID" value="KAJ9139083.1"/>
    <property type="molecule type" value="Genomic_DNA"/>
</dbReference>
<gene>
    <name evidence="5" type="ORF">NKR23_g8069</name>
</gene>
<dbReference type="PROSITE" id="PS51186">
    <property type="entry name" value="GNAT"/>
    <property type="match status" value="1"/>
</dbReference>
<dbReference type="InterPro" id="IPR051531">
    <property type="entry name" value="N-acetyltransferase"/>
</dbReference>
<evidence type="ECO:0000313" key="6">
    <source>
        <dbReference type="Proteomes" id="UP001174694"/>
    </source>
</evidence>
<evidence type="ECO:0000259" key="4">
    <source>
        <dbReference type="PROSITE" id="PS51186"/>
    </source>
</evidence>
<accession>A0AA38VLQ3</accession>
<evidence type="ECO:0000256" key="2">
    <source>
        <dbReference type="ARBA" id="ARBA00023315"/>
    </source>
</evidence>
<organism evidence="5 6">
    <name type="scientific">Pleurostoma richardsiae</name>
    <dbReference type="NCBI Taxonomy" id="41990"/>
    <lineage>
        <taxon>Eukaryota</taxon>
        <taxon>Fungi</taxon>
        <taxon>Dikarya</taxon>
        <taxon>Ascomycota</taxon>
        <taxon>Pezizomycotina</taxon>
        <taxon>Sordariomycetes</taxon>
        <taxon>Sordariomycetidae</taxon>
        <taxon>Calosphaeriales</taxon>
        <taxon>Pleurostomataceae</taxon>
        <taxon>Pleurostoma</taxon>
    </lineage>
</organism>
<feature type="domain" description="N-acetyltransferase" evidence="4">
    <location>
        <begin position="49"/>
        <end position="212"/>
    </location>
</feature>
<comment type="similarity">
    <text evidence="3">Belongs to the acetyltransferase family. RimJ subfamily.</text>
</comment>
<keyword evidence="6" id="KW-1185">Reference proteome</keyword>
<dbReference type="InterPro" id="IPR016181">
    <property type="entry name" value="Acyl_CoA_acyltransferase"/>
</dbReference>
<dbReference type="Gene3D" id="3.40.630.30">
    <property type="match status" value="1"/>
</dbReference>
<dbReference type="Proteomes" id="UP001174694">
    <property type="component" value="Unassembled WGS sequence"/>
</dbReference>
<sequence length="217" mass="22767">MAAPVPASEIPAPILTTPRLLIRPYHPSDAAPSQRAADSPAITQYMTNAFPSPYTLADANAWIAIASTPTVPPASPSSPAMLLQFAILVYDDDGSTSADGSSGGSRAATFAGGIGLKPHADVEARTMEVGYWIAEAYWGRGLATEAVAAFARWSFGAVPGLGRLEAGVFEGNEASARVLRKAGFVCEGARRKTAEKKGRVFDIGVWGLLKEECLEAE</sequence>
<keyword evidence="2" id="KW-0012">Acyltransferase</keyword>
<dbReference type="AlphaFoldDB" id="A0AA38VLQ3"/>
<name>A0AA38VLQ3_9PEZI</name>
<evidence type="ECO:0000313" key="5">
    <source>
        <dbReference type="EMBL" id="KAJ9139083.1"/>
    </source>
</evidence>
<evidence type="ECO:0000256" key="3">
    <source>
        <dbReference type="ARBA" id="ARBA00038502"/>
    </source>
</evidence>
<reference evidence="5" key="1">
    <citation type="submission" date="2022-07" db="EMBL/GenBank/DDBJ databases">
        <title>Fungi with potential for degradation of polypropylene.</title>
        <authorList>
            <person name="Gostincar C."/>
        </authorList>
    </citation>
    <scope>NUCLEOTIDE SEQUENCE</scope>
    <source>
        <strain evidence="5">EXF-13308</strain>
    </source>
</reference>
<protein>
    <recommendedName>
        <fullName evidence="4">N-acetyltransferase domain-containing protein</fullName>
    </recommendedName>
</protein>
<keyword evidence="1" id="KW-0808">Transferase</keyword>
<dbReference type="Pfam" id="PF13302">
    <property type="entry name" value="Acetyltransf_3"/>
    <property type="match status" value="1"/>
</dbReference>
<dbReference type="SUPFAM" id="SSF55729">
    <property type="entry name" value="Acyl-CoA N-acyltransferases (Nat)"/>
    <property type="match status" value="1"/>
</dbReference>
<dbReference type="InterPro" id="IPR000182">
    <property type="entry name" value="GNAT_dom"/>
</dbReference>
<evidence type="ECO:0000256" key="1">
    <source>
        <dbReference type="ARBA" id="ARBA00022679"/>
    </source>
</evidence>